<dbReference type="Pfam" id="PF00899">
    <property type="entry name" value="ThiF"/>
    <property type="match status" value="1"/>
</dbReference>
<dbReference type="GO" id="GO:0061504">
    <property type="term" value="P:cyclic threonylcarbamoyladenosine biosynthetic process"/>
    <property type="evidence" value="ECO:0007669"/>
    <property type="project" value="TreeGrafter"/>
</dbReference>
<dbReference type="NCBIfam" id="NF006077">
    <property type="entry name" value="PRK08223.1"/>
    <property type="match status" value="1"/>
</dbReference>
<dbReference type="PANTHER" id="PTHR43267">
    <property type="entry name" value="TRNA THREONYLCARBAMOYLADENOSINE DEHYDRATASE"/>
    <property type="match status" value="1"/>
</dbReference>
<proteinExistence type="predicted"/>
<dbReference type="PANTHER" id="PTHR43267:SF1">
    <property type="entry name" value="TRNA THREONYLCARBAMOYLADENOSINE DEHYDRATASE"/>
    <property type="match status" value="1"/>
</dbReference>
<dbReference type="InterPro" id="IPR035985">
    <property type="entry name" value="Ubiquitin-activating_enz"/>
</dbReference>
<gene>
    <name evidence="2" type="ORF">CR105_02340</name>
</gene>
<dbReference type="InterPro" id="IPR000594">
    <property type="entry name" value="ThiF_NAD_FAD-bd"/>
</dbReference>
<dbReference type="AlphaFoldDB" id="A0A2G8TLU0"/>
<evidence type="ECO:0000259" key="1">
    <source>
        <dbReference type="Pfam" id="PF00899"/>
    </source>
</evidence>
<dbReference type="Gene3D" id="3.40.50.720">
    <property type="entry name" value="NAD(P)-binding Rossmann-like Domain"/>
    <property type="match status" value="1"/>
</dbReference>
<name>A0A2G8TLU0_9BURK</name>
<dbReference type="SUPFAM" id="SSF69572">
    <property type="entry name" value="Activating enzymes of the ubiquitin-like proteins"/>
    <property type="match status" value="1"/>
</dbReference>
<protein>
    <recommendedName>
        <fullName evidence="1">THIF-type NAD/FAD binding fold domain-containing protein</fullName>
    </recommendedName>
</protein>
<dbReference type="InterPro" id="IPR045886">
    <property type="entry name" value="ThiF/MoeB/HesA"/>
</dbReference>
<dbReference type="RefSeq" id="WP_099786805.1">
    <property type="nucleotide sequence ID" value="NZ_JBHLYV010000100.1"/>
</dbReference>
<comment type="caution">
    <text evidence="2">The sequence shown here is derived from an EMBL/GenBank/DDBJ whole genome shotgun (WGS) entry which is preliminary data.</text>
</comment>
<feature type="domain" description="THIF-type NAD/FAD binding fold" evidence="1">
    <location>
        <begin position="25"/>
        <end position="273"/>
    </location>
</feature>
<dbReference type="GO" id="GO:0008641">
    <property type="term" value="F:ubiquitin-like modifier activating enzyme activity"/>
    <property type="evidence" value="ECO:0007669"/>
    <property type="project" value="InterPro"/>
</dbReference>
<accession>A0A2G8TLU0</accession>
<keyword evidence="3" id="KW-1185">Reference proteome</keyword>
<dbReference type="EMBL" id="PDOC01000001">
    <property type="protein sequence ID" value="PIL47002.1"/>
    <property type="molecule type" value="Genomic_DNA"/>
</dbReference>
<evidence type="ECO:0000313" key="2">
    <source>
        <dbReference type="EMBL" id="PIL47002.1"/>
    </source>
</evidence>
<dbReference type="GO" id="GO:0061503">
    <property type="term" value="F:tRNA threonylcarbamoyladenosine dehydratase"/>
    <property type="evidence" value="ECO:0007669"/>
    <property type="project" value="TreeGrafter"/>
</dbReference>
<dbReference type="CDD" id="cd01483">
    <property type="entry name" value="E1_enzyme_family"/>
    <property type="match status" value="1"/>
</dbReference>
<evidence type="ECO:0000313" key="3">
    <source>
        <dbReference type="Proteomes" id="UP000230390"/>
    </source>
</evidence>
<organism evidence="2 3">
    <name type="scientific">Massilia eurypsychrophila</name>
    <dbReference type="NCBI Taxonomy" id="1485217"/>
    <lineage>
        <taxon>Bacteria</taxon>
        <taxon>Pseudomonadati</taxon>
        <taxon>Pseudomonadota</taxon>
        <taxon>Betaproteobacteria</taxon>
        <taxon>Burkholderiales</taxon>
        <taxon>Oxalobacteraceae</taxon>
        <taxon>Telluria group</taxon>
        <taxon>Massilia</taxon>
    </lineage>
</organism>
<dbReference type="Proteomes" id="UP000230390">
    <property type="component" value="Unassembled WGS sequence"/>
</dbReference>
<reference evidence="2 3" key="1">
    <citation type="submission" date="2017-10" db="EMBL/GenBank/DDBJ databases">
        <title>Massilia psychrophilum sp. nov., a novel purple-pigmented bacterium isolated from Tianshan glacier, Xinjiang Municipality, China.</title>
        <authorList>
            <person name="Wang H."/>
        </authorList>
    </citation>
    <scope>NUCLEOTIDE SEQUENCE [LARGE SCALE GENOMIC DNA]</scope>
    <source>
        <strain evidence="2 3">JCM 30074</strain>
    </source>
</reference>
<dbReference type="OrthoDB" id="272552at2"/>
<sequence length="304" mass="33007">MKSSLQPSSAATAAESSFPYEEAFARNIGWVTKAEQASLRGKRVAIAGGGGVGGVHLMTLVRLGIGSFHIADFDSFDYVNFNRQVGANVSTLGQPKAAVMARMARDVNPELDIKIFDKGIDAGNLPAFLDGVDLYIDGLDFFAFDIRQKTFALCAERGIPATTVAPLGMGAALLNFMPGKMTFEEYFRWGSLPEEDKAIRFVVGLAPAGLHRPYLVEPSAVNFAERRGPSTFMACQLCAGIAATEALKILLGRGDVHAAPHGLQFDAYRNRLARTWRPWGNNNWLHRIAIAIGKRQFARMAAAK</sequence>